<evidence type="ECO:0000313" key="1">
    <source>
        <dbReference type="EMBL" id="GFA91443.1"/>
    </source>
</evidence>
<name>A0A699KG20_TANCI</name>
<reference evidence="1" key="1">
    <citation type="journal article" date="2019" name="Sci. Rep.">
        <title>Draft genome of Tanacetum cinerariifolium, the natural source of mosquito coil.</title>
        <authorList>
            <person name="Yamashiro T."/>
            <person name="Shiraishi A."/>
            <person name="Satake H."/>
            <person name="Nakayama K."/>
        </authorList>
    </citation>
    <scope>NUCLEOTIDE SEQUENCE</scope>
</reference>
<organism evidence="1">
    <name type="scientific">Tanacetum cinerariifolium</name>
    <name type="common">Dalmatian daisy</name>
    <name type="synonym">Chrysanthemum cinerariifolium</name>
    <dbReference type="NCBI Taxonomy" id="118510"/>
    <lineage>
        <taxon>Eukaryota</taxon>
        <taxon>Viridiplantae</taxon>
        <taxon>Streptophyta</taxon>
        <taxon>Embryophyta</taxon>
        <taxon>Tracheophyta</taxon>
        <taxon>Spermatophyta</taxon>
        <taxon>Magnoliopsida</taxon>
        <taxon>eudicotyledons</taxon>
        <taxon>Gunneridae</taxon>
        <taxon>Pentapetalae</taxon>
        <taxon>asterids</taxon>
        <taxon>campanulids</taxon>
        <taxon>Asterales</taxon>
        <taxon>Asteraceae</taxon>
        <taxon>Asteroideae</taxon>
        <taxon>Anthemideae</taxon>
        <taxon>Anthemidinae</taxon>
        <taxon>Tanacetum</taxon>
    </lineage>
</organism>
<gene>
    <name evidence="1" type="ORF">Tci_663415</name>
</gene>
<accession>A0A699KG20</accession>
<sequence length="105" mass="12084">PPRSGGVTDWHLEPRFSAGHRVWIRWTPYAASSPTITRFIPGPNEDEREPMFIQLHDPDYVPEPMYPEYIPLEDEHVLPAEEKPMLGFGIVLLGKEEEFEVDGLL</sequence>
<feature type="non-terminal residue" evidence="1">
    <location>
        <position position="1"/>
    </location>
</feature>
<proteinExistence type="predicted"/>
<dbReference type="AlphaFoldDB" id="A0A699KG20"/>
<comment type="caution">
    <text evidence="1">The sequence shown here is derived from an EMBL/GenBank/DDBJ whole genome shotgun (WGS) entry which is preliminary data.</text>
</comment>
<protein>
    <submittedName>
        <fullName evidence="1">Uncharacterized protein</fullName>
    </submittedName>
</protein>
<dbReference type="EMBL" id="BKCJ010513212">
    <property type="protein sequence ID" value="GFA91443.1"/>
    <property type="molecule type" value="Genomic_DNA"/>
</dbReference>